<organism evidence="6 7">
    <name type="scientific">Rhipicephalus sanguineus</name>
    <name type="common">Brown dog tick</name>
    <name type="synonym">Ixodes sanguineus</name>
    <dbReference type="NCBI Taxonomy" id="34632"/>
    <lineage>
        <taxon>Eukaryota</taxon>
        <taxon>Metazoa</taxon>
        <taxon>Ecdysozoa</taxon>
        <taxon>Arthropoda</taxon>
        <taxon>Chelicerata</taxon>
        <taxon>Arachnida</taxon>
        <taxon>Acari</taxon>
        <taxon>Parasitiformes</taxon>
        <taxon>Ixodida</taxon>
        <taxon>Ixodoidea</taxon>
        <taxon>Ixodidae</taxon>
        <taxon>Rhipicephalinae</taxon>
        <taxon>Rhipicephalus</taxon>
        <taxon>Rhipicephalus</taxon>
    </lineage>
</organism>
<evidence type="ECO:0000259" key="5">
    <source>
        <dbReference type="Pfam" id="PF01826"/>
    </source>
</evidence>
<keyword evidence="7" id="KW-1185">Reference proteome</keyword>
<feature type="signal peptide" evidence="4">
    <location>
        <begin position="1"/>
        <end position="23"/>
    </location>
</feature>
<feature type="region of interest" description="Disordered" evidence="3">
    <location>
        <begin position="131"/>
        <end position="162"/>
    </location>
</feature>
<reference evidence="6" key="2">
    <citation type="submission" date="2021-09" db="EMBL/GenBank/DDBJ databases">
        <authorList>
            <person name="Jia N."/>
            <person name="Wang J."/>
            <person name="Shi W."/>
            <person name="Du L."/>
            <person name="Sun Y."/>
            <person name="Zhan W."/>
            <person name="Jiang J."/>
            <person name="Wang Q."/>
            <person name="Zhang B."/>
            <person name="Ji P."/>
            <person name="Sakyi L.B."/>
            <person name="Cui X."/>
            <person name="Yuan T."/>
            <person name="Jiang B."/>
            <person name="Yang W."/>
            <person name="Lam T.T.-Y."/>
            <person name="Chang Q."/>
            <person name="Ding S."/>
            <person name="Wang X."/>
            <person name="Zhu J."/>
            <person name="Ruan X."/>
            <person name="Zhao L."/>
            <person name="Wei J."/>
            <person name="Que T."/>
            <person name="Du C."/>
            <person name="Cheng J."/>
            <person name="Dai P."/>
            <person name="Han X."/>
            <person name="Huang E."/>
            <person name="Gao Y."/>
            <person name="Liu J."/>
            <person name="Shao H."/>
            <person name="Ye R."/>
            <person name="Li L."/>
            <person name="Wei W."/>
            <person name="Wang X."/>
            <person name="Wang C."/>
            <person name="Huo Q."/>
            <person name="Li W."/>
            <person name="Guo W."/>
            <person name="Chen H."/>
            <person name="Chen S."/>
            <person name="Zhou L."/>
            <person name="Zhou L."/>
            <person name="Ni X."/>
            <person name="Tian J."/>
            <person name="Zhou Y."/>
            <person name="Sheng Y."/>
            <person name="Liu T."/>
            <person name="Pan Y."/>
            <person name="Xia L."/>
            <person name="Li J."/>
            <person name="Zhao F."/>
            <person name="Cao W."/>
        </authorList>
    </citation>
    <scope>NUCLEOTIDE SEQUENCE</scope>
    <source>
        <strain evidence="6">Rsan-2018</strain>
        <tissue evidence="6">Larvae</tissue>
    </source>
</reference>
<evidence type="ECO:0000256" key="4">
    <source>
        <dbReference type="SAM" id="SignalP"/>
    </source>
</evidence>
<dbReference type="Gene3D" id="2.10.25.10">
    <property type="entry name" value="Laminin"/>
    <property type="match status" value="1"/>
</dbReference>
<feature type="compositionally biased region" description="Pro residues" evidence="3">
    <location>
        <begin position="148"/>
        <end position="158"/>
    </location>
</feature>
<keyword evidence="2" id="KW-1015">Disulfide bond</keyword>
<dbReference type="PANTHER" id="PTHR23259:SF69">
    <property type="entry name" value="GEO11767P1-RELATED"/>
    <property type="match status" value="1"/>
</dbReference>
<evidence type="ECO:0000256" key="3">
    <source>
        <dbReference type="SAM" id="MobiDB-lite"/>
    </source>
</evidence>
<evidence type="ECO:0000256" key="1">
    <source>
        <dbReference type="ARBA" id="ARBA00022690"/>
    </source>
</evidence>
<sequence>MGLKTLAAHLIFLVIAAVIVAEAKEDPNWRPPKPRKCASGEVWKECVSRGCGEKTCPPKKFEGCLSTCEYGCYCADGFFRNSEGRCISECTSQSNPEYPRPEPLPETWFHPSQRPIPLPRPGSHFRPYFPRPNGPQTRPEIHLGHLPGPVPQPVPYPRPNTNNVWNQKPVPIAVD</sequence>
<accession>A0A9D4PH53</accession>
<evidence type="ECO:0000313" key="7">
    <source>
        <dbReference type="Proteomes" id="UP000821837"/>
    </source>
</evidence>
<dbReference type="InterPro" id="IPR036084">
    <property type="entry name" value="Ser_inhib-like_sf"/>
</dbReference>
<dbReference type="SUPFAM" id="SSF57567">
    <property type="entry name" value="Serine protease inhibitors"/>
    <property type="match status" value="1"/>
</dbReference>
<dbReference type="AlphaFoldDB" id="A0A9D4PH53"/>
<dbReference type="InterPro" id="IPR002919">
    <property type="entry name" value="TIL_dom"/>
</dbReference>
<feature type="domain" description="TIL" evidence="5">
    <location>
        <begin position="37"/>
        <end position="88"/>
    </location>
</feature>
<keyword evidence="4" id="KW-0732">Signal</keyword>
<dbReference type="EMBL" id="JABSTV010001253">
    <property type="protein sequence ID" value="KAH7943141.1"/>
    <property type="molecule type" value="Genomic_DNA"/>
</dbReference>
<gene>
    <name evidence="6" type="ORF">HPB52_005698</name>
</gene>
<name>A0A9D4PH53_RHISA</name>
<protein>
    <recommendedName>
        <fullName evidence="5">TIL domain-containing protein</fullName>
    </recommendedName>
</protein>
<evidence type="ECO:0000256" key="2">
    <source>
        <dbReference type="ARBA" id="ARBA00023157"/>
    </source>
</evidence>
<keyword evidence="1" id="KW-0646">Protease inhibitor</keyword>
<evidence type="ECO:0000313" key="6">
    <source>
        <dbReference type="EMBL" id="KAH7943141.1"/>
    </source>
</evidence>
<dbReference type="Proteomes" id="UP000821837">
    <property type="component" value="Unassembled WGS sequence"/>
</dbReference>
<dbReference type="CDD" id="cd19941">
    <property type="entry name" value="TIL"/>
    <property type="match status" value="1"/>
</dbReference>
<reference evidence="6" key="1">
    <citation type="journal article" date="2020" name="Cell">
        <title>Large-Scale Comparative Analyses of Tick Genomes Elucidate Their Genetic Diversity and Vector Capacities.</title>
        <authorList>
            <consortium name="Tick Genome and Microbiome Consortium (TIGMIC)"/>
            <person name="Jia N."/>
            <person name="Wang J."/>
            <person name="Shi W."/>
            <person name="Du L."/>
            <person name="Sun Y."/>
            <person name="Zhan W."/>
            <person name="Jiang J.F."/>
            <person name="Wang Q."/>
            <person name="Zhang B."/>
            <person name="Ji P."/>
            <person name="Bell-Sakyi L."/>
            <person name="Cui X.M."/>
            <person name="Yuan T.T."/>
            <person name="Jiang B.G."/>
            <person name="Yang W.F."/>
            <person name="Lam T.T."/>
            <person name="Chang Q.C."/>
            <person name="Ding S.J."/>
            <person name="Wang X.J."/>
            <person name="Zhu J.G."/>
            <person name="Ruan X.D."/>
            <person name="Zhao L."/>
            <person name="Wei J.T."/>
            <person name="Ye R.Z."/>
            <person name="Que T.C."/>
            <person name="Du C.H."/>
            <person name="Zhou Y.H."/>
            <person name="Cheng J.X."/>
            <person name="Dai P.F."/>
            <person name="Guo W.B."/>
            <person name="Han X.H."/>
            <person name="Huang E.J."/>
            <person name="Li L.F."/>
            <person name="Wei W."/>
            <person name="Gao Y.C."/>
            <person name="Liu J.Z."/>
            <person name="Shao H.Z."/>
            <person name="Wang X."/>
            <person name="Wang C.C."/>
            <person name="Yang T.C."/>
            <person name="Huo Q.B."/>
            <person name="Li W."/>
            <person name="Chen H.Y."/>
            <person name="Chen S.E."/>
            <person name="Zhou L.G."/>
            <person name="Ni X.B."/>
            <person name="Tian J.H."/>
            <person name="Sheng Y."/>
            <person name="Liu T."/>
            <person name="Pan Y.S."/>
            <person name="Xia L.Y."/>
            <person name="Li J."/>
            <person name="Zhao F."/>
            <person name="Cao W.C."/>
        </authorList>
    </citation>
    <scope>NUCLEOTIDE SEQUENCE</scope>
    <source>
        <strain evidence="6">Rsan-2018</strain>
    </source>
</reference>
<feature type="chain" id="PRO_5039413067" description="TIL domain-containing protein" evidence="4">
    <location>
        <begin position="24"/>
        <end position="175"/>
    </location>
</feature>
<dbReference type="InterPro" id="IPR051368">
    <property type="entry name" value="SerProtInhib-TIL_Domain"/>
</dbReference>
<comment type="caution">
    <text evidence="6">The sequence shown here is derived from an EMBL/GenBank/DDBJ whole genome shotgun (WGS) entry which is preliminary data.</text>
</comment>
<dbReference type="Pfam" id="PF01826">
    <property type="entry name" value="TIL"/>
    <property type="match status" value="1"/>
</dbReference>
<proteinExistence type="predicted"/>
<dbReference type="PANTHER" id="PTHR23259">
    <property type="entry name" value="RIDDLE"/>
    <property type="match status" value="1"/>
</dbReference>
<dbReference type="GO" id="GO:0030414">
    <property type="term" value="F:peptidase inhibitor activity"/>
    <property type="evidence" value="ECO:0007669"/>
    <property type="project" value="UniProtKB-KW"/>
</dbReference>